<keyword evidence="4 5" id="KW-0472">Membrane</keyword>
<dbReference type="STRING" id="371602.SAMN04487984_0991"/>
<dbReference type="InterPro" id="IPR000292">
    <property type="entry name" value="For/NO2_transpt"/>
</dbReference>
<evidence type="ECO:0000313" key="7">
    <source>
        <dbReference type="Proteomes" id="UP000243884"/>
    </source>
</evidence>
<organism evidence="6 7">
    <name type="scientific">Aerococcus suis</name>
    <dbReference type="NCBI Taxonomy" id="371602"/>
    <lineage>
        <taxon>Bacteria</taxon>
        <taxon>Bacillati</taxon>
        <taxon>Bacillota</taxon>
        <taxon>Bacilli</taxon>
        <taxon>Lactobacillales</taxon>
        <taxon>Aerococcaceae</taxon>
        <taxon>Aerococcus</taxon>
    </lineage>
</organism>
<evidence type="ECO:0000256" key="3">
    <source>
        <dbReference type="ARBA" id="ARBA00022989"/>
    </source>
</evidence>
<gene>
    <name evidence="6" type="ORF">SAMN04487984_0991</name>
</gene>
<dbReference type="EMBL" id="FWXK01000004">
    <property type="protein sequence ID" value="SMC40765.1"/>
    <property type="molecule type" value="Genomic_DNA"/>
</dbReference>
<dbReference type="Pfam" id="PF01226">
    <property type="entry name" value="Form_Nir_trans"/>
    <property type="match status" value="1"/>
</dbReference>
<dbReference type="PANTHER" id="PTHR30520">
    <property type="entry name" value="FORMATE TRANSPORTER-RELATED"/>
    <property type="match status" value="1"/>
</dbReference>
<name>A0A1W1YX31_9LACT</name>
<feature type="transmembrane region" description="Helical" evidence="5">
    <location>
        <begin position="25"/>
        <end position="48"/>
    </location>
</feature>
<dbReference type="RefSeq" id="WP_159444436.1">
    <property type="nucleotide sequence ID" value="NZ_FWXK01000004.1"/>
</dbReference>
<dbReference type="AlphaFoldDB" id="A0A1W1YX31"/>
<comment type="subcellular location">
    <subcellularLocation>
        <location evidence="1">Membrane</location>
        <topology evidence="1">Multi-pass membrane protein</topology>
    </subcellularLocation>
</comment>
<reference evidence="7" key="1">
    <citation type="submission" date="2017-04" db="EMBL/GenBank/DDBJ databases">
        <authorList>
            <person name="Varghese N."/>
            <person name="Submissions S."/>
        </authorList>
    </citation>
    <scope>NUCLEOTIDE SEQUENCE [LARGE SCALE GENOMIC DNA]</scope>
    <source>
        <strain evidence="7">DSM 21500</strain>
    </source>
</reference>
<evidence type="ECO:0000256" key="4">
    <source>
        <dbReference type="ARBA" id="ARBA00023136"/>
    </source>
</evidence>
<dbReference type="GO" id="GO:0015499">
    <property type="term" value="F:formate transmembrane transporter activity"/>
    <property type="evidence" value="ECO:0007669"/>
    <property type="project" value="TreeGrafter"/>
</dbReference>
<dbReference type="PANTHER" id="PTHR30520:SF8">
    <property type="entry name" value="NITRITE TRANSPORTER NIRC"/>
    <property type="match status" value="1"/>
</dbReference>
<keyword evidence="7" id="KW-1185">Reference proteome</keyword>
<accession>A0A1W1YX31</accession>
<dbReference type="Gene3D" id="1.20.1080.10">
    <property type="entry name" value="Glycerol uptake facilitator protein"/>
    <property type="match status" value="1"/>
</dbReference>
<dbReference type="Proteomes" id="UP000243884">
    <property type="component" value="Unassembled WGS sequence"/>
</dbReference>
<keyword evidence="2 5" id="KW-0812">Transmembrane</keyword>
<feature type="transmembrane region" description="Helical" evidence="5">
    <location>
        <begin position="107"/>
        <end position="129"/>
    </location>
</feature>
<evidence type="ECO:0000256" key="1">
    <source>
        <dbReference type="ARBA" id="ARBA00004141"/>
    </source>
</evidence>
<dbReference type="OrthoDB" id="9786493at2"/>
<protein>
    <submittedName>
        <fullName evidence="6">Formate/nitrite transporter</fullName>
    </submittedName>
</protein>
<keyword evidence="3 5" id="KW-1133">Transmembrane helix</keyword>
<proteinExistence type="predicted"/>
<evidence type="ECO:0000313" key="6">
    <source>
        <dbReference type="EMBL" id="SMC40765.1"/>
    </source>
</evidence>
<evidence type="ECO:0000256" key="5">
    <source>
        <dbReference type="SAM" id="Phobius"/>
    </source>
</evidence>
<evidence type="ECO:0000256" key="2">
    <source>
        <dbReference type="ARBA" id="ARBA00022692"/>
    </source>
</evidence>
<feature type="transmembrane region" description="Helical" evidence="5">
    <location>
        <begin position="149"/>
        <end position="172"/>
    </location>
</feature>
<dbReference type="InterPro" id="IPR023271">
    <property type="entry name" value="Aquaporin-like"/>
</dbReference>
<dbReference type="GO" id="GO:0005886">
    <property type="term" value="C:plasma membrane"/>
    <property type="evidence" value="ECO:0007669"/>
    <property type="project" value="TreeGrafter"/>
</dbReference>
<feature type="transmembrane region" description="Helical" evidence="5">
    <location>
        <begin position="60"/>
        <end position="78"/>
    </location>
</feature>
<sequence length="177" mass="18907">MNNDLLIAIQQAAKQKVMMNQNHPLAYVMKAFFAGVYLTLAGVVSLYISQNFAGEASALGKLLNALIFGVGLVIIIMMKAELATSNMMFLTSGVLQKSIRTTQGLKVLGLCTLGNLIGCLFTAGLLSLSTPYQAINHDALLYTTVASKVFKPVAVMIVDAILANILVNIAVIGQMRL</sequence>